<feature type="compositionally biased region" description="Low complexity" evidence="14">
    <location>
        <begin position="68"/>
        <end position="91"/>
    </location>
</feature>
<evidence type="ECO:0000256" key="8">
    <source>
        <dbReference type="ARBA" id="ARBA00022960"/>
    </source>
</evidence>
<evidence type="ECO:0000313" key="19">
    <source>
        <dbReference type="Proteomes" id="UP000003994"/>
    </source>
</evidence>
<name>K0YW16_9ACTO</name>
<keyword evidence="10" id="KW-0511">Multifunctional enzyme</keyword>
<evidence type="ECO:0000256" key="11">
    <source>
        <dbReference type="ARBA" id="ARBA00023316"/>
    </source>
</evidence>
<comment type="caution">
    <text evidence="18">The sequence shown here is derived from an EMBL/GenBank/DDBJ whole genome shotgun (WGS) entry which is preliminary data.</text>
</comment>
<comment type="similarity">
    <text evidence="2">In the N-terminal section; belongs to the glycosyltransferase 51 family.</text>
</comment>
<dbReference type="GO" id="GO:0008955">
    <property type="term" value="F:peptidoglycan glycosyltransferase activity"/>
    <property type="evidence" value="ECO:0007669"/>
    <property type="project" value="UniProtKB-EC"/>
</dbReference>
<protein>
    <submittedName>
        <fullName evidence="18">Uncharacterized protein</fullName>
    </submittedName>
</protein>
<dbReference type="SUPFAM" id="SSF56601">
    <property type="entry name" value="beta-lactamase/transpeptidase-like"/>
    <property type="match status" value="1"/>
</dbReference>
<dbReference type="InterPro" id="IPR001460">
    <property type="entry name" value="PCN-bd_Tpept"/>
</dbReference>
<dbReference type="HOGENOM" id="CLU_006354_6_2_11"/>
<dbReference type="GO" id="GO:0009252">
    <property type="term" value="P:peptidoglycan biosynthetic process"/>
    <property type="evidence" value="ECO:0007669"/>
    <property type="project" value="UniProtKB-KW"/>
</dbReference>
<evidence type="ECO:0000256" key="13">
    <source>
        <dbReference type="ARBA" id="ARBA00049902"/>
    </source>
</evidence>
<feature type="region of interest" description="Disordered" evidence="14">
    <location>
        <begin position="729"/>
        <end position="807"/>
    </location>
</feature>
<evidence type="ECO:0000256" key="3">
    <source>
        <dbReference type="ARBA" id="ARBA00022645"/>
    </source>
</evidence>
<evidence type="ECO:0000256" key="10">
    <source>
        <dbReference type="ARBA" id="ARBA00023268"/>
    </source>
</evidence>
<dbReference type="Pfam" id="PF00912">
    <property type="entry name" value="Transgly"/>
    <property type="match status" value="1"/>
</dbReference>
<evidence type="ECO:0000313" key="18">
    <source>
        <dbReference type="EMBL" id="EJZ87778.1"/>
    </source>
</evidence>
<feature type="region of interest" description="Disordered" evidence="14">
    <location>
        <begin position="1"/>
        <end position="100"/>
    </location>
</feature>
<evidence type="ECO:0000256" key="4">
    <source>
        <dbReference type="ARBA" id="ARBA00022670"/>
    </source>
</evidence>
<comment type="similarity">
    <text evidence="1">In the C-terminal section; belongs to the transpeptidase family.</text>
</comment>
<evidence type="ECO:0000259" key="17">
    <source>
        <dbReference type="Pfam" id="PF00912"/>
    </source>
</evidence>
<keyword evidence="6" id="KW-0808">Transferase</keyword>
<keyword evidence="5" id="KW-0328">Glycosyltransferase</keyword>
<sequence length="807" mass="85359">MAQSTGHNPGSPLPKRADYARQRRAAQEVADREAVAKARKRQSQPPKQAPQPPQRRSVGAQASQGYFAPVTSATARPASASSASAQSRGQSTKSKPVAKKKSGWGRRIGLTIVFAFLLSVIAGASLFLYMYSRATIPAASDLALAQKTSIYYSDGTTKLGDLGEVNREIIDTTTLPDYVGKAIVASEDRTFYTNSGVDLKGIARALFNNVTTGSRQGGSTLTQQYVERYYTGETTSYKGKAKEAVLAIKINREQSKDEILANYMNTIYFGRGAYGIEAAAKAYYGHSAAEMTLSEAAMIAGIIPAPSAWDPAVDADQAKTRWERVLNLMVEDGWISQAEADEATFPETIDPATLETESMSGPNGYLIQQVKEELLATGAFTEESLDEGGLKITSTIDQTKQDQAVAAAQTMSSVSGWDPATMHVALSSIDPATGEIVAEFGGDDYLARQQNAVTQDIAMAGSSFKPFALIANARAGGSVYDTYSGSSPQSFPGLPEPVQNNANVSYGKINLITATEYSVNTSFVALNKDIGPASTMQAAIDAGIPESTLGLESSLLNVLGFASPHNIDLASAYATIANGGQRMTPHIVRSVADSADNTIFTTTVEARQAFSSTDVSAIMPALQAVTASGGTAETVSSTLPGFTTAGKTGTSNDQLSAQFIGFVPELVTAVSMYQSDEEGNAVSLANIGGLDQFHGGDWPVTVWNTYMSAISSTLSQQTFSWYVAPKRKSNQQNMSQSGAQAPQTETSEHSTTESNDTQGQTTEQTPAPATPRTDQQNQNGTDNSGQNQGGGQNGHNGQNSEQPADNP</sequence>
<dbReference type="PATRIC" id="fig|883077.3.peg.398"/>
<evidence type="ECO:0000256" key="6">
    <source>
        <dbReference type="ARBA" id="ARBA00022679"/>
    </source>
</evidence>
<keyword evidence="8" id="KW-0133">Cell shape</keyword>
<dbReference type="GO" id="GO:0071555">
    <property type="term" value="P:cell wall organization"/>
    <property type="evidence" value="ECO:0007669"/>
    <property type="project" value="UniProtKB-KW"/>
</dbReference>
<keyword evidence="15" id="KW-0472">Membrane</keyword>
<evidence type="ECO:0000256" key="12">
    <source>
        <dbReference type="ARBA" id="ARBA00034000"/>
    </source>
</evidence>
<keyword evidence="3" id="KW-0121">Carboxypeptidase</keyword>
<evidence type="ECO:0000259" key="16">
    <source>
        <dbReference type="Pfam" id="PF00905"/>
    </source>
</evidence>
<dbReference type="PANTHER" id="PTHR32282:SF34">
    <property type="entry name" value="PENICILLIN-BINDING PROTEIN 1A"/>
    <property type="match status" value="1"/>
</dbReference>
<feature type="compositionally biased region" description="Polar residues" evidence="14">
    <location>
        <begin position="730"/>
        <end position="743"/>
    </location>
</feature>
<dbReference type="Proteomes" id="UP000003994">
    <property type="component" value="Unassembled WGS sequence"/>
</dbReference>
<evidence type="ECO:0000256" key="14">
    <source>
        <dbReference type="SAM" id="MobiDB-lite"/>
    </source>
</evidence>
<evidence type="ECO:0000256" key="1">
    <source>
        <dbReference type="ARBA" id="ARBA00007090"/>
    </source>
</evidence>
<keyword evidence="19" id="KW-1185">Reference proteome</keyword>
<organism evidence="18 19">
    <name type="scientific">Schaalia turicensis ACS-279-V-Col4</name>
    <dbReference type="NCBI Taxonomy" id="883077"/>
    <lineage>
        <taxon>Bacteria</taxon>
        <taxon>Bacillati</taxon>
        <taxon>Actinomycetota</taxon>
        <taxon>Actinomycetes</taxon>
        <taxon>Actinomycetales</taxon>
        <taxon>Actinomycetaceae</taxon>
        <taxon>Schaalia</taxon>
    </lineage>
</organism>
<feature type="domain" description="Glycosyl transferase family 51" evidence="17">
    <location>
        <begin position="160"/>
        <end position="329"/>
    </location>
</feature>
<keyword evidence="11" id="KW-0961">Cell wall biogenesis/degradation</keyword>
<dbReference type="GO" id="GO:0008360">
    <property type="term" value="P:regulation of cell shape"/>
    <property type="evidence" value="ECO:0007669"/>
    <property type="project" value="UniProtKB-KW"/>
</dbReference>
<dbReference type="InterPro" id="IPR036950">
    <property type="entry name" value="PBP_transglycosylase"/>
</dbReference>
<gene>
    <name evidence="18" type="ORF">HMPREF9241_00406</name>
</gene>
<feature type="domain" description="Penicillin-binding protein transpeptidase" evidence="16">
    <location>
        <begin position="429"/>
        <end position="652"/>
    </location>
</feature>
<dbReference type="InterPro" id="IPR023346">
    <property type="entry name" value="Lysozyme-like_dom_sf"/>
</dbReference>
<dbReference type="Gene3D" id="3.40.710.10">
    <property type="entry name" value="DD-peptidase/beta-lactamase superfamily"/>
    <property type="match status" value="1"/>
</dbReference>
<feature type="transmembrane region" description="Helical" evidence="15">
    <location>
        <begin position="108"/>
        <end position="131"/>
    </location>
</feature>
<dbReference type="RefSeq" id="WP_006680612.1">
    <property type="nucleotide sequence ID" value="NZ_JH815208.1"/>
</dbReference>
<feature type="compositionally biased region" description="Low complexity" evidence="14">
    <location>
        <begin position="752"/>
        <end position="786"/>
    </location>
</feature>
<evidence type="ECO:0000256" key="9">
    <source>
        <dbReference type="ARBA" id="ARBA00022984"/>
    </source>
</evidence>
<keyword evidence="4" id="KW-0645">Protease</keyword>
<dbReference type="InterPro" id="IPR012338">
    <property type="entry name" value="Beta-lactam/transpept-like"/>
</dbReference>
<dbReference type="GO" id="GO:0006508">
    <property type="term" value="P:proteolysis"/>
    <property type="evidence" value="ECO:0007669"/>
    <property type="project" value="UniProtKB-KW"/>
</dbReference>
<dbReference type="GO" id="GO:0009002">
    <property type="term" value="F:serine-type D-Ala-D-Ala carboxypeptidase activity"/>
    <property type="evidence" value="ECO:0007669"/>
    <property type="project" value="UniProtKB-EC"/>
</dbReference>
<dbReference type="InterPro" id="IPR050396">
    <property type="entry name" value="Glycosyltr_51/Transpeptidase"/>
</dbReference>
<evidence type="ECO:0000256" key="2">
    <source>
        <dbReference type="ARBA" id="ARBA00007739"/>
    </source>
</evidence>
<proteinExistence type="inferred from homology"/>
<accession>K0YW16</accession>
<comment type="catalytic activity">
    <reaction evidence="12">
        <text>Preferential cleavage: (Ac)2-L-Lys-D-Ala-|-D-Ala. Also transpeptidation of peptidyl-alanyl moieties that are N-acyl substituents of D-alanine.</text>
        <dbReference type="EC" id="3.4.16.4"/>
    </reaction>
</comment>
<dbReference type="FunFam" id="1.10.3810.10:FF:000001">
    <property type="entry name" value="Penicillin-binding protein 1A"/>
    <property type="match status" value="1"/>
</dbReference>
<evidence type="ECO:0000256" key="7">
    <source>
        <dbReference type="ARBA" id="ARBA00022801"/>
    </source>
</evidence>
<dbReference type="AlphaFoldDB" id="K0YW16"/>
<keyword evidence="15" id="KW-1133">Transmembrane helix</keyword>
<feature type="compositionally biased region" description="Basic and acidic residues" evidence="14">
    <location>
        <begin position="15"/>
        <end position="36"/>
    </location>
</feature>
<evidence type="ECO:0000256" key="5">
    <source>
        <dbReference type="ARBA" id="ARBA00022676"/>
    </source>
</evidence>
<reference evidence="18 19" key="1">
    <citation type="submission" date="2012-07" db="EMBL/GenBank/DDBJ databases">
        <title>The Genome Sequence of Actinomyces turicensis ACS-279-V-COL4.</title>
        <authorList>
            <consortium name="The Broad Institute Genome Sequencing Platform"/>
            <person name="Earl A."/>
            <person name="Ward D."/>
            <person name="Feldgarden M."/>
            <person name="Gevers D."/>
            <person name="Saerens B."/>
            <person name="Vaneechoutte M."/>
            <person name="Walker B."/>
            <person name="Young S.K."/>
            <person name="Zeng Q."/>
            <person name="Gargeya S."/>
            <person name="Fitzgerald M."/>
            <person name="Haas B."/>
            <person name="Abouelleil A."/>
            <person name="Alvarado L."/>
            <person name="Arachchi H.M."/>
            <person name="Berlin A."/>
            <person name="Chapman S.B."/>
            <person name="Goldberg J."/>
            <person name="Griggs A."/>
            <person name="Gujja S."/>
            <person name="Hansen M."/>
            <person name="Howarth C."/>
            <person name="Imamovic A."/>
            <person name="Larimer J."/>
            <person name="McCowen C."/>
            <person name="Montmayeur A."/>
            <person name="Murphy C."/>
            <person name="Neiman D."/>
            <person name="Pearson M."/>
            <person name="Priest M."/>
            <person name="Roberts A."/>
            <person name="Saif S."/>
            <person name="Shea T."/>
            <person name="Sisk P."/>
            <person name="Sykes S."/>
            <person name="Wortman J."/>
            <person name="Nusbaum C."/>
            <person name="Birren B."/>
        </authorList>
    </citation>
    <scope>NUCLEOTIDE SEQUENCE [LARGE SCALE GENOMIC DNA]</scope>
    <source>
        <strain evidence="18 19">ACS-279-V-Col4</strain>
    </source>
</reference>
<dbReference type="GO" id="GO:0030288">
    <property type="term" value="C:outer membrane-bounded periplasmic space"/>
    <property type="evidence" value="ECO:0007669"/>
    <property type="project" value="TreeGrafter"/>
</dbReference>
<dbReference type="InterPro" id="IPR001264">
    <property type="entry name" value="Glyco_trans_51"/>
</dbReference>
<dbReference type="Pfam" id="PF00905">
    <property type="entry name" value="Transpeptidase"/>
    <property type="match status" value="1"/>
</dbReference>
<keyword evidence="15" id="KW-0812">Transmembrane</keyword>
<dbReference type="PANTHER" id="PTHR32282">
    <property type="entry name" value="BINDING PROTEIN TRANSPEPTIDASE, PUTATIVE-RELATED"/>
    <property type="match status" value="1"/>
</dbReference>
<dbReference type="Gene3D" id="1.10.3810.10">
    <property type="entry name" value="Biosynthetic peptidoglycan transglycosylase-like"/>
    <property type="match status" value="1"/>
</dbReference>
<dbReference type="eggNOG" id="COG0744">
    <property type="taxonomic scope" value="Bacteria"/>
</dbReference>
<dbReference type="SUPFAM" id="SSF53955">
    <property type="entry name" value="Lysozyme-like"/>
    <property type="match status" value="1"/>
</dbReference>
<dbReference type="STRING" id="883077.HMPREF9241_00406"/>
<dbReference type="GO" id="GO:0008658">
    <property type="term" value="F:penicillin binding"/>
    <property type="evidence" value="ECO:0007669"/>
    <property type="project" value="InterPro"/>
</dbReference>
<keyword evidence="9" id="KW-0573">Peptidoglycan synthesis</keyword>
<keyword evidence="7" id="KW-0378">Hydrolase</keyword>
<evidence type="ECO:0000256" key="15">
    <source>
        <dbReference type="SAM" id="Phobius"/>
    </source>
</evidence>
<dbReference type="EMBL" id="AGWQ01000003">
    <property type="protein sequence ID" value="EJZ87778.1"/>
    <property type="molecule type" value="Genomic_DNA"/>
</dbReference>
<comment type="catalytic activity">
    <reaction evidence="13">
        <text>[GlcNAc-(1-&gt;4)-Mur2Ac(oyl-L-Ala-gamma-D-Glu-L-Lys-D-Ala-D-Ala)](n)-di-trans,octa-cis-undecaprenyl diphosphate + beta-D-GlcNAc-(1-&gt;4)-Mur2Ac(oyl-L-Ala-gamma-D-Glu-L-Lys-D-Ala-D-Ala)-di-trans,octa-cis-undecaprenyl diphosphate = [GlcNAc-(1-&gt;4)-Mur2Ac(oyl-L-Ala-gamma-D-Glu-L-Lys-D-Ala-D-Ala)](n+1)-di-trans,octa-cis-undecaprenyl diphosphate + di-trans,octa-cis-undecaprenyl diphosphate + H(+)</text>
        <dbReference type="Rhea" id="RHEA:23708"/>
        <dbReference type="Rhea" id="RHEA-COMP:9602"/>
        <dbReference type="Rhea" id="RHEA-COMP:9603"/>
        <dbReference type="ChEBI" id="CHEBI:15378"/>
        <dbReference type="ChEBI" id="CHEBI:58405"/>
        <dbReference type="ChEBI" id="CHEBI:60033"/>
        <dbReference type="ChEBI" id="CHEBI:78435"/>
        <dbReference type="EC" id="2.4.99.28"/>
    </reaction>
</comment>